<feature type="domain" description="Potassium channel" evidence="15">
    <location>
        <begin position="287"/>
        <end position="364"/>
    </location>
</feature>
<organism evidence="16 17">
    <name type="scientific">Oedothorax gibbosus</name>
    <dbReference type="NCBI Taxonomy" id="931172"/>
    <lineage>
        <taxon>Eukaryota</taxon>
        <taxon>Metazoa</taxon>
        <taxon>Ecdysozoa</taxon>
        <taxon>Arthropoda</taxon>
        <taxon>Chelicerata</taxon>
        <taxon>Arachnida</taxon>
        <taxon>Araneae</taxon>
        <taxon>Araneomorphae</taxon>
        <taxon>Entelegynae</taxon>
        <taxon>Araneoidea</taxon>
        <taxon>Linyphiidae</taxon>
        <taxon>Erigoninae</taxon>
        <taxon>Oedothorax</taxon>
    </lineage>
</organism>
<feature type="domain" description="Potassium channel" evidence="15">
    <location>
        <begin position="121"/>
        <end position="177"/>
    </location>
</feature>
<sequence>MADTRNLSKVAKCRYYCRIFLTHLFSHVGLCGLVVGYAIVGALTFESLEAPNEISQRSTIQGFREKCLKDLWNITVTLNVLYENNWTQLIASRLKQFENEVVHAVKNEGYDGKDSVDPELQWSFSGALLYCITVITTIGYGNIAPKTDIGKVVTIFYALLGIPLMLLCLTNIGDLLARSFKFTYSHLCFMFRKPRRNHNVSQKQVVDQINKSPVSKALEVATLEFCNGGDEKPPLGDNSSISSSPAKSNNTSVVVVPEPTAVVVERVYRDIDDDQQRVPMYMVLSLVTGYICGGAVLFSLWEKWSFLDGAYFCFITLSTVGFGDLVPGSDIFDAQSGQAKLIICCLYLIMGLSIIAMSFNLVQEEVVIKCKNVARNMGLLKSDRDFDDDD</sequence>
<feature type="transmembrane region" description="Helical" evidence="14">
    <location>
        <begin position="278"/>
        <end position="298"/>
    </location>
</feature>
<evidence type="ECO:0000256" key="2">
    <source>
        <dbReference type="ARBA" id="ARBA00006666"/>
    </source>
</evidence>
<gene>
    <name evidence="16" type="ORF">JTE90_018661</name>
</gene>
<comment type="subcellular location">
    <subcellularLocation>
        <location evidence="1">Membrane</location>
        <topology evidence="1">Multi-pass membrane protein</topology>
    </subcellularLocation>
</comment>
<proteinExistence type="inferred from homology"/>
<comment type="caution">
    <text evidence="16">The sequence shown here is derived from an EMBL/GenBank/DDBJ whole genome shotgun (WGS) entry which is preliminary data.</text>
</comment>
<dbReference type="PRINTS" id="PR01333">
    <property type="entry name" value="2POREKCHANEL"/>
</dbReference>
<evidence type="ECO:0000256" key="12">
    <source>
        <dbReference type="RuleBase" id="RU003857"/>
    </source>
</evidence>
<evidence type="ECO:0000256" key="3">
    <source>
        <dbReference type="ARBA" id="ARBA00022448"/>
    </source>
</evidence>
<keyword evidence="6" id="KW-0631">Potassium channel</keyword>
<evidence type="ECO:0000313" key="17">
    <source>
        <dbReference type="Proteomes" id="UP000827092"/>
    </source>
</evidence>
<dbReference type="InterPro" id="IPR003092">
    <property type="entry name" value="2pore_dom_K_chnl_TASK"/>
</dbReference>
<feature type="region of interest" description="Disordered" evidence="13">
    <location>
        <begin position="229"/>
        <end position="250"/>
    </location>
</feature>
<evidence type="ECO:0000256" key="14">
    <source>
        <dbReference type="SAM" id="Phobius"/>
    </source>
</evidence>
<keyword evidence="7" id="KW-0630">Potassium</keyword>
<accession>A0AAV6UGG9</accession>
<feature type="transmembrane region" description="Helical" evidence="14">
    <location>
        <begin position="120"/>
        <end position="140"/>
    </location>
</feature>
<dbReference type="Pfam" id="PF07885">
    <property type="entry name" value="Ion_trans_2"/>
    <property type="match status" value="2"/>
</dbReference>
<keyword evidence="3 12" id="KW-0813">Transport</keyword>
<evidence type="ECO:0000256" key="9">
    <source>
        <dbReference type="ARBA" id="ARBA00023065"/>
    </source>
</evidence>
<keyword evidence="9 12" id="KW-0406">Ion transport</keyword>
<feature type="transmembrane region" description="Helical" evidence="14">
    <location>
        <begin position="339"/>
        <end position="362"/>
    </location>
</feature>
<evidence type="ECO:0000256" key="11">
    <source>
        <dbReference type="ARBA" id="ARBA00023303"/>
    </source>
</evidence>
<reference evidence="16 17" key="1">
    <citation type="journal article" date="2022" name="Nat. Ecol. Evol.">
        <title>A masculinizing supergene underlies an exaggerated male reproductive morph in a spider.</title>
        <authorList>
            <person name="Hendrickx F."/>
            <person name="De Corte Z."/>
            <person name="Sonet G."/>
            <person name="Van Belleghem S.M."/>
            <person name="Kostlbacher S."/>
            <person name="Vangestel C."/>
        </authorList>
    </citation>
    <scope>NUCLEOTIDE SEQUENCE [LARGE SCALE GENOMIC DNA]</scope>
    <source>
        <strain evidence="16">W744_W776</strain>
    </source>
</reference>
<evidence type="ECO:0000313" key="16">
    <source>
        <dbReference type="EMBL" id="KAG8182788.1"/>
    </source>
</evidence>
<feature type="transmembrane region" description="Helical" evidence="14">
    <location>
        <begin position="20"/>
        <end position="45"/>
    </location>
</feature>
<evidence type="ECO:0000256" key="4">
    <source>
        <dbReference type="ARBA" id="ARBA00022538"/>
    </source>
</evidence>
<keyword evidence="4" id="KW-0633">Potassium transport</keyword>
<dbReference type="GO" id="GO:0015271">
    <property type="term" value="F:outward rectifier potassium channel activity"/>
    <property type="evidence" value="ECO:0007669"/>
    <property type="project" value="TreeGrafter"/>
</dbReference>
<dbReference type="GO" id="GO:0022841">
    <property type="term" value="F:potassium ion leak channel activity"/>
    <property type="evidence" value="ECO:0007669"/>
    <property type="project" value="TreeGrafter"/>
</dbReference>
<dbReference type="EMBL" id="JAFNEN010000448">
    <property type="protein sequence ID" value="KAG8182788.1"/>
    <property type="molecule type" value="Genomic_DNA"/>
</dbReference>
<keyword evidence="5 12" id="KW-0812">Transmembrane</keyword>
<dbReference type="SUPFAM" id="SSF81324">
    <property type="entry name" value="Voltage-gated potassium channels"/>
    <property type="match status" value="2"/>
</dbReference>
<dbReference type="AlphaFoldDB" id="A0AAV6UGG9"/>
<dbReference type="Gene3D" id="1.10.287.70">
    <property type="match status" value="1"/>
</dbReference>
<evidence type="ECO:0000256" key="7">
    <source>
        <dbReference type="ARBA" id="ARBA00022958"/>
    </source>
</evidence>
<dbReference type="GO" id="GO:0030322">
    <property type="term" value="P:stabilization of membrane potential"/>
    <property type="evidence" value="ECO:0007669"/>
    <property type="project" value="TreeGrafter"/>
</dbReference>
<evidence type="ECO:0000256" key="13">
    <source>
        <dbReference type="SAM" id="MobiDB-lite"/>
    </source>
</evidence>
<evidence type="ECO:0000256" key="10">
    <source>
        <dbReference type="ARBA" id="ARBA00023136"/>
    </source>
</evidence>
<dbReference type="PRINTS" id="PR01095">
    <property type="entry name" value="TASKCHANNEL"/>
</dbReference>
<keyword evidence="8 14" id="KW-1133">Transmembrane helix</keyword>
<evidence type="ECO:0000259" key="15">
    <source>
        <dbReference type="Pfam" id="PF07885"/>
    </source>
</evidence>
<dbReference type="Proteomes" id="UP000827092">
    <property type="component" value="Unassembled WGS sequence"/>
</dbReference>
<protein>
    <recommendedName>
        <fullName evidence="15">Potassium channel domain-containing protein</fullName>
    </recommendedName>
</protein>
<dbReference type="PANTHER" id="PTHR11003">
    <property type="entry name" value="POTASSIUM CHANNEL, SUBFAMILY K"/>
    <property type="match status" value="1"/>
</dbReference>
<evidence type="ECO:0000256" key="8">
    <source>
        <dbReference type="ARBA" id="ARBA00022989"/>
    </source>
</evidence>
<dbReference type="InterPro" id="IPR013099">
    <property type="entry name" value="K_chnl_dom"/>
</dbReference>
<evidence type="ECO:0000256" key="5">
    <source>
        <dbReference type="ARBA" id="ARBA00022692"/>
    </source>
</evidence>
<keyword evidence="10 14" id="KW-0472">Membrane</keyword>
<dbReference type="PANTHER" id="PTHR11003:SF352">
    <property type="entry name" value="BCDNA.GH04802-RELATED"/>
    <property type="match status" value="1"/>
</dbReference>
<evidence type="ECO:0000256" key="6">
    <source>
        <dbReference type="ARBA" id="ARBA00022826"/>
    </source>
</evidence>
<comment type="similarity">
    <text evidence="2 12">Belongs to the two pore domain potassium channel (TC 1.A.1.8) family.</text>
</comment>
<dbReference type="GO" id="GO:0005886">
    <property type="term" value="C:plasma membrane"/>
    <property type="evidence" value="ECO:0007669"/>
    <property type="project" value="TreeGrafter"/>
</dbReference>
<name>A0AAV6UGG9_9ARAC</name>
<feature type="transmembrane region" description="Helical" evidence="14">
    <location>
        <begin position="310"/>
        <end position="327"/>
    </location>
</feature>
<evidence type="ECO:0000256" key="1">
    <source>
        <dbReference type="ARBA" id="ARBA00004141"/>
    </source>
</evidence>
<keyword evidence="11 12" id="KW-0407">Ion channel</keyword>
<keyword evidence="17" id="KW-1185">Reference proteome</keyword>
<feature type="transmembrane region" description="Helical" evidence="14">
    <location>
        <begin position="152"/>
        <end position="172"/>
    </location>
</feature>
<feature type="compositionally biased region" description="Low complexity" evidence="13">
    <location>
        <begin position="238"/>
        <end position="250"/>
    </location>
</feature>
<dbReference type="InterPro" id="IPR003280">
    <property type="entry name" value="2pore_dom_K_chnl"/>
</dbReference>